<keyword evidence="1" id="KW-1133">Transmembrane helix</keyword>
<name>X1QRE6_9ZZZZ</name>
<reference evidence="2" key="1">
    <citation type="journal article" date="2014" name="Front. Microbiol.">
        <title>High frequency of phylogenetically diverse reductive dehalogenase-homologous genes in deep subseafloor sedimentary metagenomes.</title>
        <authorList>
            <person name="Kawai M."/>
            <person name="Futagami T."/>
            <person name="Toyoda A."/>
            <person name="Takaki Y."/>
            <person name="Nishi S."/>
            <person name="Hori S."/>
            <person name="Arai W."/>
            <person name="Tsubouchi T."/>
            <person name="Morono Y."/>
            <person name="Uchiyama I."/>
            <person name="Ito T."/>
            <person name="Fujiyama A."/>
            <person name="Inagaki F."/>
            <person name="Takami H."/>
        </authorList>
    </citation>
    <scope>NUCLEOTIDE SEQUENCE</scope>
    <source>
        <strain evidence="2">Expedition CK06-06</strain>
    </source>
</reference>
<accession>X1QRE6</accession>
<sequence length="69" mass="6997">MILIGLGLAAAAAAIVAFTIKSVGIIWKAGDKIEDLVEELPPALVGLGAGLFVILIIFALGGRKKPEAA</sequence>
<dbReference type="EMBL" id="BARW01003820">
    <property type="protein sequence ID" value="GAI71122.1"/>
    <property type="molecule type" value="Genomic_DNA"/>
</dbReference>
<proteinExistence type="predicted"/>
<keyword evidence="1" id="KW-0472">Membrane</keyword>
<organism evidence="2">
    <name type="scientific">marine sediment metagenome</name>
    <dbReference type="NCBI Taxonomy" id="412755"/>
    <lineage>
        <taxon>unclassified sequences</taxon>
        <taxon>metagenomes</taxon>
        <taxon>ecological metagenomes</taxon>
    </lineage>
</organism>
<protein>
    <submittedName>
        <fullName evidence="2">Uncharacterized protein</fullName>
    </submittedName>
</protein>
<dbReference type="AlphaFoldDB" id="X1QRE6"/>
<evidence type="ECO:0000256" key="1">
    <source>
        <dbReference type="SAM" id="Phobius"/>
    </source>
</evidence>
<keyword evidence="1" id="KW-0812">Transmembrane</keyword>
<feature type="transmembrane region" description="Helical" evidence="1">
    <location>
        <begin position="41"/>
        <end position="61"/>
    </location>
</feature>
<gene>
    <name evidence="2" type="ORF">S12H4_09425</name>
</gene>
<comment type="caution">
    <text evidence="2">The sequence shown here is derived from an EMBL/GenBank/DDBJ whole genome shotgun (WGS) entry which is preliminary data.</text>
</comment>
<evidence type="ECO:0000313" key="2">
    <source>
        <dbReference type="EMBL" id="GAI71122.1"/>
    </source>
</evidence>